<keyword evidence="13" id="KW-1185">Reference proteome</keyword>
<evidence type="ECO:0000256" key="5">
    <source>
        <dbReference type="ARBA" id="ARBA00022722"/>
    </source>
</evidence>
<dbReference type="GO" id="GO:0010468">
    <property type="term" value="P:regulation of gene expression"/>
    <property type="evidence" value="ECO:0007669"/>
    <property type="project" value="TreeGrafter"/>
</dbReference>
<dbReference type="Gene3D" id="3.30.160.20">
    <property type="match status" value="1"/>
</dbReference>
<dbReference type="GO" id="GO:0005737">
    <property type="term" value="C:cytoplasm"/>
    <property type="evidence" value="ECO:0007669"/>
    <property type="project" value="UniProtKB-SubCell"/>
</dbReference>
<dbReference type="GO" id="GO:0046872">
    <property type="term" value="F:metal ion binding"/>
    <property type="evidence" value="ECO:0007669"/>
    <property type="project" value="UniProtKB-KW"/>
</dbReference>
<dbReference type="EMBL" id="PGFG01000001">
    <property type="protein sequence ID" value="PJJ76660.1"/>
    <property type="molecule type" value="Genomic_DNA"/>
</dbReference>
<keyword evidence="3 9" id="KW-0698">rRNA processing</keyword>
<feature type="binding site" evidence="9">
    <location>
        <position position="59"/>
    </location>
    <ligand>
        <name>Mg(2+)</name>
        <dbReference type="ChEBI" id="CHEBI:18420"/>
    </ligand>
</feature>
<gene>
    <name evidence="9" type="primary">rnc</name>
    <name evidence="12" type="ORF">BXY57_2292</name>
</gene>
<dbReference type="Pfam" id="PF00035">
    <property type="entry name" value="dsrm"/>
    <property type="match status" value="1"/>
</dbReference>
<organism evidence="12 13">
    <name type="scientific">Thermoflavifilum aggregans</name>
    <dbReference type="NCBI Taxonomy" id="454188"/>
    <lineage>
        <taxon>Bacteria</taxon>
        <taxon>Pseudomonadati</taxon>
        <taxon>Bacteroidota</taxon>
        <taxon>Chitinophagia</taxon>
        <taxon>Chitinophagales</taxon>
        <taxon>Chitinophagaceae</taxon>
        <taxon>Thermoflavifilum</taxon>
    </lineage>
</organism>
<dbReference type="RefSeq" id="WP_245860753.1">
    <property type="nucleotide sequence ID" value="NZ_PGFG01000001.1"/>
</dbReference>
<feature type="binding site" evidence="9">
    <location>
        <position position="132"/>
    </location>
    <ligand>
        <name>Mg(2+)</name>
        <dbReference type="ChEBI" id="CHEBI:18420"/>
    </ligand>
</feature>
<dbReference type="EC" id="3.1.26.3" evidence="9"/>
<dbReference type="Proteomes" id="UP000230000">
    <property type="component" value="Unassembled WGS sequence"/>
</dbReference>
<comment type="function">
    <text evidence="9">Digests double-stranded RNA. Involved in the processing of primary rRNA transcript to yield the immediate precursors to the large and small rRNAs (23S and 16S). Processes some mRNAs, and tRNAs when they are encoded in the rRNA operon. Processes pre-crRNA and tracrRNA of type II CRISPR loci if present in the organism.</text>
</comment>
<evidence type="ECO:0000259" key="10">
    <source>
        <dbReference type="PROSITE" id="PS50137"/>
    </source>
</evidence>
<dbReference type="Pfam" id="PF14622">
    <property type="entry name" value="Ribonucleas_3_3"/>
    <property type="match status" value="1"/>
</dbReference>
<accession>A0A2M9CXN0</accession>
<keyword evidence="9" id="KW-0460">Magnesium</keyword>
<dbReference type="GO" id="GO:0003725">
    <property type="term" value="F:double-stranded RNA binding"/>
    <property type="evidence" value="ECO:0007669"/>
    <property type="project" value="TreeGrafter"/>
</dbReference>
<evidence type="ECO:0000313" key="12">
    <source>
        <dbReference type="EMBL" id="PJJ76660.1"/>
    </source>
</evidence>
<evidence type="ECO:0000256" key="4">
    <source>
        <dbReference type="ARBA" id="ARBA00022664"/>
    </source>
</evidence>
<dbReference type="NCBIfam" id="TIGR02191">
    <property type="entry name" value="RNaseIII"/>
    <property type="match status" value="1"/>
</dbReference>
<dbReference type="SUPFAM" id="SSF54768">
    <property type="entry name" value="dsRNA-binding domain-like"/>
    <property type="match status" value="1"/>
</dbReference>
<dbReference type="CDD" id="cd00593">
    <property type="entry name" value="RIBOc"/>
    <property type="match status" value="1"/>
</dbReference>
<dbReference type="GO" id="GO:0004525">
    <property type="term" value="F:ribonuclease III activity"/>
    <property type="evidence" value="ECO:0007669"/>
    <property type="project" value="UniProtKB-UniRule"/>
</dbReference>
<dbReference type="PROSITE" id="PS00517">
    <property type="entry name" value="RNASE_3_1"/>
    <property type="match status" value="1"/>
</dbReference>
<evidence type="ECO:0000256" key="7">
    <source>
        <dbReference type="ARBA" id="ARBA00022801"/>
    </source>
</evidence>
<evidence type="ECO:0000256" key="2">
    <source>
        <dbReference type="ARBA" id="ARBA00010183"/>
    </source>
</evidence>
<evidence type="ECO:0000259" key="11">
    <source>
        <dbReference type="PROSITE" id="PS50142"/>
    </source>
</evidence>
<dbReference type="FunFam" id="1.10.1520.10:FF:000001">
    <property type="entry name" value="Ribonuclease 3"/>
    <property type="match status" value="1"/>
</dbReference>
<comment type="similarity">
    <text evidence="2">Belongs to the ribonuclease III family.</text>
</comment>
<comment type="caution">
    <text evidence="12">The sequence shown here is derived from an EMBL/GenBank/DDBJ whole genome shotgun (WGS) entry which is preliminary data.</text>
</comment>
<keyword evidence="5 9" id="KW-0540">Nuclease</keyword>
<keyword evidence="8 9" id="KW-0694">RNA-binding</keyword>
<feature type="domain" description="DRBM" evidence="10">
    <location>
        <begin position="171"/>
        <end position="239"/>
    </location>
</feature>
<keyword evidence="9" id="KW-0479">Metal-binding</keyword>
<dbReference type="GO" id="GO:0008033">
    <property type="term" value="P:tRNA processing"/>
    <property type="evidence" value="ECO:0007669"/>
    <property type="project" value="UniProtKB-KW"/>
</dbReference>
<dbReference type="PANTHER" id="PTHR11207">
    <property type="entry name" value="RIBONUCLEASE III"/>
    <property type="match status" value="1"/>
</dbReference>
<dbReference type="GO" id="GO:0019843">
    <property type="term" value="F:rRNA binding"/>
    <property type="evidence" value="ECO:0007669"/>
    <property type="project" value="UniProtKB-KW"/>
</dbReference>
<name>A0A2M9CXN0_9BACT</name>
<dbReference type="CDD" id="cd10845">
    <property type="entry name" value="DSRM_RNAse_III_family"/>
    <property type="match status" value="1"/>
</dbReference>
<comment type="catalytic activity">
    <reaction evidence="1 9">
        <text>Endonucleolytic cleavage to 5'-phosphomonoester.</text>
        <dbReference type="EC" id="3.1.26.3"/>
    </reaction>
</comment>
<evidence type="ECO:0000256" key="8">
    <source>
        <dbReference type="ARBA" id="ARBA00022884"/>
    </source>
</evidence>
<dbReference type="GO" id="GO:0006397">
    <property type="term" value="P:mRNA processing"/>
    <property type="evidence" value="ECO:0007669"/>
    <property type="project" value="UniProtKB-UniRule"/>
</dbReference>
<evidence type="ECO:0000256" key="9">
    <source>
        <dbReference type="HAMAP-Rule" id="MF_00104"/>
    </source>
</evidence>
<dbReference type="SMART" id="SM00358">
    <property type="entry name" value="DSRM"/>
    <property type="match status" value="1"/>
</dbReference>
<reference evidence="12 13" key="1">
    <citation type="submission" date="2017-11" db="EMBL/GenBank/DDBJ databases">
        <title>Genomic Encyclopedia of Archaeal and Bacterial Type Strains, Phase II (KMG-II): From Individual Species to Whole Genera.</title>
        <authorList>
            <person name="Goeker M."/>
        </authorList>
    </citation>
    <scope>NUCLEOTIDE SEQUENCE [LARGE SCALE GENOMIC DNA]</scope>
    <source>
        <strain evidence="12 13">DSM 27268</strain>
    </source>
</reference>
<comment type="cofactor">
    <cofactor evidence="9">
        <name>Mg(2+)</name>
        <dbReference type="ChEBI" id="CHEBI:18420"/>
    </cofactor>
</comment>
<keyword evidence="6 9" id="KW-0255">Endonuclease</keyword>
<keyword evidence="9" id="KW-0819">tRNA processing</keyword>
<protein>
    <recommendedName>
        <fullName evidence="9">Ribonuclease 3</fullName>
        <ecNumber evidence="9">3.1.26.3</ecNumber>
    </recommendedName>
    <alternativeName>
        <fullName evidence="9">Ribonuclease III</fullName>
        <shortName evidence="9">RNase III</shortName>
    </alternativeName>
</protein>
<evidence type="ECO:0000256" key="6">
    <source>
        <dbReference type="ARBA" id="ARBA00022759"/>
    </source>
</evidence>
<keyword evidence="9" id="KW-0963">Cytoplasm</keyword>
<dbReference type="PROSITE" id="PS50137">
    <property type="entry name" value="DS_RBD"/>
    <property type="match status" value="1"/>
</dbReference>
<dbReference type="InterPro" id="IPR036389">
    <property type="entry name" value="RNase_III_sf"/>
</dbReference>
<dbReference type="GO" id="GO:0006364">
    <property type="term" value="P:rRNA processing"/>
    <property type="evidence" value="ECO:0007669"/>
    <property type="project" value="UniProtKB-UniRule"/>
</dbReference>
<dbReference type="InterPro" id="IPR014720">
    <property type="entry name" value="dsRBD_dom"/>
</dbReference>
<dbReference type="Gene3D" id="1.10.1520.10">
    <property type="entry name" value="Ribonuclease III domain"/>
    <property type="match status" value="1"/>
</dbReference>
<keyword evidence="4 9" id="KW-0507">mRNA processing</keyword>
<comment type="subcellular location">
    <subcellularLocation>
        <location evidence="9">Cytoplasm</location>
    </subcellularLocation>
</comment>
<keyword evidence="9" id="KW-0699">rRNA-binding</keyword>
<dbReference type="SUPFAM" id="SSF69065">
    <property type="entry name" value="RNase III domain-like"/>
    <property type="match status" value="1"/>
</dbReference>
<dbReference type="PROSITE" id="PS50142">
    <property type="entry name" value="RNASE_3_2"/>
    <property type="match status" value="1"/>
</dbReference>
<evidence type="ECO:0000256" key="3">
    <source>
        <dbReference type="ARBA" id="ARBA00022552"/>
    </source>
</evidence>
<evidence type="ECO:0000313" key="13">
    <source>
        <dbReference type="Proteomes" id="UP000230000"/>
    </source>
</evidence>
<dbReference type="PANTHER" id="PTHR11207:SF0">
    <property type="entry name" value="RIBONUCLEASE 3"/>
    <property type="match status" value="1"/>
</dbReference>
<dbReference type="HAMAP" id="MF_00104">
    <property type="entry name" value="RNase_III"/>
    <property type="match status" value="1"/>
</dbReference>
<sequence length="246" mass="28316">MASIRRIWSRWLGVNQNRQLKKALKQILGFTPHHLKLYETALSHRSITEHNRESNERLEYLGDAVLGAIVGDYLYHKYPGRSEGYLTEMRSKMVNRQQLNDIAIKMGLRKLVHYDKYNSLLKISHIFGNALEALVGAIYLDKGYEKARQFVYQSIIAPYMDMEALEHTEINHKNKLYGWANKYGHQLEFELIEEEMKGARKIFTVAVVVDGKIISTGKAYNKKDAGQMAAKLALEKLGLNEHHPSV</sequence>
<feature type="binding site" evidence="9">
    <location>
        <position position="129"/>
    </location>
    <ligand>
        <name>Mg(2+)</name>
        <dbReference type="ChEBI" id="CHEBI:18420"/>
    </ligand>
</feature>
<dbReference type="SMART" id="SM00535">
    <property type="entry name" value="RIBOc"/>
    <property type="match status" value="1"/>
</dbReference>
<dbReference type="InterPro" id="IPR011907">
    <property type="entry name" value="RNase_III"/>
</dbReference>
<feature type="active site" evidence="9">
    <location>
        <position position="63"/>
    </location>
</feature>
<comment type="subunit">
    <text evidence="9">Homodimer.</text>
</comment>
<proteinExistence type="inferred from homology"/>
<feature type="active site" evidence="9">
    <location>
        <position position="132"/>
    </location>
</feature>
<dbReference type="InterPro" id="IPR000999">
    <property type="entry name" value="RNase_III_dom"/>
</dbReference>
<dbReference type="AlphaFoldDB" id="A0A2M9CXN0"/>
<evidence type="ECO:0000256" key="1">
    <source>
        <dbReference type="ARBA" id="ARBA00000109"/>
    </source>
</evidence>
<keyword evidence="7 9" id="KW-0378">Hydrolase</keyword>
<feature type="domain" description="RNase III" evidence="11">
    <location>
        <begin position="21"/>
        <end position="143"/>
    </location>
</feature>